<accession>A0ABR0A8Y3</accession>
<evidence type="ECO:0000313" key="1">
    <source>
        <dbReference type="EMBL" id="KAK4021602.1"/>
    </source>
</evidence>
<name>A0ABR0A8Y3_9CRUS</name>
<gene>
    <name evidence="1" type="ORF">OUZ56_003513</name>
</gene>
<protein>
    <submittedName>
        <fullName evidence="1">Uncharacterized protein</fullName>
    </submittedName>
</protein>
<proteinExistence type="predicted"/>
<dbReference type="EMBL" id="JAOYFB010000036">
    <property type="protein sequence ID" value="KAK4021602.1"/>
    <property type="molecule type" value="Genomic_DNA"/>
</dbReference>
<sequence length="121" mass="14330">MRYVLVVVYTFHARVNHYNLDRSLLFAIDLFYVQTWTNLFLVKEIVVNVFLGRFLPDSICFLTPKVFATLKTCADPQKPIDFCLEEMTTEEMLGLIWEFRRDVFKLRLTSTSKTDFLKFSV</sequence>
<evidence type="ECO:0000313" key="2">
    <source>
        <dbReference type="Proteomes" id="UP001234178"/>
    </source>
</evidence>
<dbReference type="Proteomes" id="UP001234178">
    <property type="component" value="Unassembled WGS sequence"/>
</dbReference>
<organism evidence="1 2">
    <name type="scientific">Daphnia magna</name>
    <dbReference type="NCBI Taxonomy" id="35525"/>
    <lineage>
        <taxon>Eukaryota</taxon>
        <taxon>Metazoa</taxon>
        <taxon>Ecdysozoa</taxon>
        <taxon>Arthropoda</taxon>
        <taxon>Crustacea</taxon>
        <taxon>Branchiopoda</taxon>
        <taxon>Diplostraca</taxon>
        <taxon>Cladocera</taxon>
        <taxon>Anomopoda</taxon>
        <taxon>Daphniidae</taxon>
        <taxon>Daphnia</taxon>
    </lineage>
</organism>
<reference evidence="1 2" key="1">
    <citation type="journal article" date="2023" name="Nucleic Acids Res.">
        <title>The hologenome of Daphnia magna reveals possible DNA methylation and microbiome-mediated evolution of the host genome.</title>
        <authorList>
            <person name="Chaturvedi A."/>
            <person name="Li X."/>
            <person name="Dhandapani V."/>
            <person name="Marshall H."/>
            <person name="Kissane S."/>
            <person name="Cuenca-Cambronero M."/>
            <person name="Asole G."/>
            <person name="Calvet F."/>
            <person name="Ruiz-Romero M."/>
            <person name="Marangio P."/>
            <person name="Guigo R."/>
            <person name="Rago D."/>
            <person name="Mirbahai L."/>
            <person name="Eastwood N."/>
            <person name="Colbourne J.K."/>
            <person name="Zhou J."/>
            <person name="Mallon E."/>
            <person name="Orsini L."/>
        </authorList>
    </citation>
    <scope>NUCLEOTIDE SEQUENCE [LARGE SCALE GENOMIC DNA]</scope>
    <source>
        <strain evidence="1">LRV0_1</strain>
    </source>
</reference>
<keyword evidence="2" id="KW-1185">Reference proteome</keyword>
<comment type="caution">
    <text evidence="1">The sequence shown here is derived from an EMBL/GenBank/DDBJ whole genome shotgun (WGS) entry which is preliminary data.</text>
</comment>